<accession>A0A3A1YM82</accession>
<dbReference type="InterPro" id="IPR002495">
    <property type="entry name" value="Glyco_trans_8"/>
</dbReference>
<proteinExistence type="predicted"/>
<keyword evidence="2" id="KW-1185">Reference proteome</keyword>
<dbReference type="Proteomes" id="UP000265964">
    <property type="component" value="Unassembled WGS sequence"/>
</dbReference>
<dbReference type="Pfam" id="PF01501">
    <property type="entry name" value="Glyco_transf_8"/>
    <property type="match status" value="1"/>
</dbReference>
<name>A0A3A1YM82_9GAMM</name>
<dbReference type="AlphaFoldDB" id="A0A3A1YM82"/>
<dbReference type="InterPro" id="IPR029044">
    <property type="entry name" value="Nucleotide-diphossugar_trans"/>
</dbReference>
<reference evidence="1 2" key="1">
    <citation type="submission" date="2017-08" db="EMBL/GenBank/DDBJ databases">
        <title>Reclassification of Bisgaard taxon 37 and 44.</title>
        <authorList>
            <person name="Christensen H."/>
        </authorList>
    </citation>
    <scope>NUCLEOTIDE SEQUENCE [LARGE SCALE GENOMIC DNA]</scope>
    <source>
        <strain evidence="1 2">EEAB3T1</strain>
    </source>
</reference>
<dbReference type="GO" id="GO:0016757">
    <property type="term" value="F:glycosyltransferase activity"/>
    <property type="evidence" value="ECO:0007669"/>
    <property type="project" value="InterPro"/>
</dbReference>
<evidence type="ECO:0000313" key="2">
    <source>
        <dbReference type="Proteomes" id="UP000265964"/>
    </source>
</evidence>
<evidence type="ECO:0000313" key="1">
    <source>
        <dbReference type="EMBL" id="RIY37127.1"/>
    </source>
</evidence>
<dbReference type="OrthoDB" id="5670469at2"/>
<dbReference type="Gene3D" id="3.90.550.10">
    <property type="entry name" value="Spore Coat Polysaccharide Biosynthesis Protein SpsA, Chain A"/>
    <property type="match status" value="1"/>
</dbReference>
<comment type="caution">
    <text evidence="1">The sequence shown here is derived from an EMBL/GenBank/DDBJ whole genome shotgun (WGS) entry which is preliminary data.</text>
</comment>
<protein>
    <submittedName>
        <fullName evidence="1">Uncharacterized protein</fullName>
    </submittedName>
</protein>
<dbReference type="RefSeq" id="WP_119534318.1">
    <property type="nucleotide sequence ID" value="NZ_NRJF01000050.1"/>
</dbReference>
<gene>
    <name evidence="1" type="ORF">CKF59_02025</name>
</gene>
<sequence length="453" mass="52775">MQSLELIYTCTAQNFTQLCVSLTSLLQNRKHTTYNIYLLALDLSYAQKKWLKNHVLELSEHTCSLRIIEASSYVKQLPPQIGQEKIQELLPLFIPQVFNHYQLESPRLIYLDVNTLILDSLEELAQVDLEDKIFGVVNDFYIRQKYLYRLAQIEDNSILNFLETIENIKDLPLHSVLDYFSAKVMIFNFSAFKQRQLEADFLLQLLPLYPERQYLWQDLFNLGASLHGGAYYLRGSFNFIQDNTSFIPRFNEQRQKLYITLDPFANRLGSEPQPEYLAIPQTQVNSSSRVTSKLQPLSSLQKVKANKTMPKQPPRITFATEEQQENPQDYQLFNKAATLVNYLAEQHEPTPAPAVKSKTFTLADLKFKEITQEDYSPYHEQLFALAYASCYYRAVAVYDNVEPFLDLTKIETVKILTYNPADKPWQENFYALPVHKLYLQYFYLANIPLALQS</sequence>
<organism evidence="1 2">
    <name type="scientific">Psittacicella gerlachiana</name>
    <dbReference type="NCBI Taxonomy" id="2028574"/>
    <lineage>
        <taxon>Bacteria</taxon>
        <taxon>Pseudomonadati</taxon>
        <taxon>Pseudomonadota</taxon>
        <taxon>Gammaproteobacteria</taxon>
        <taxon>Pasteurellales</taxon>
        <taxon>Psittacicellaceae</taxon>
        <taxon>Psittacicella</taxon>
    </lineage>
</organism>
<dbReference type="EMBL" id="NRJF01000050">
    <property type="protein sequence ID" value="RIY37127.1"/>
    <property type="molecule type" value="Genomic_DNA"/>
</dbReference>
<dbReference type="SUPFAM" id="SSF53448">
    <property type="entry name" value="Nucleotide-diphospho-sugar transferases"/>
    <property type="match status" value="1"/>
</dbReference>